<protein>
    <recommendedName>
        <fullName evidence="3">histidine kinase</fullName>
        <ecNumber evidence="3">2.7.13.3</ecNumber>
    </recommendedName>
</protein>
<evidence type="ECO:0000256" key="7">
    <source>
        <dbReference type="ARBA" id="ARBA00022777"/>
    </source>
</evidence>
<dbReference type="PANTHER" id="PTHR45436">
    <property type="entry name" value="SENSOR HISTIDINE KINASE YKOH"/>
    <property type="match status" value="1"/>
</dbReference>
<feature type="domain" description="Histidine kinase" evidence="12">
    <location>
        <begin position="266"/>
        <end position="474"/>
    </location>
</feature>
<dbReference type="Proteomes" id="UP000279859">
    <property type="component" value="Unassembled WGS sequence"/>
</dbReference>
<evidence type="ECO:0000256" key="4">
    <source>
        <dbReference type="ARBA" id="ARBA00022553"/>
    </source>
</evidence>
<evidence type="ECO:0000256" key="6">
    <source>
        <dbReference type="ARBA" id="ARBA00022692"/>
    </source>
</evidence>
<evidence type="ECO:0000256" key="2">
    <source>
        <dbReference type="ARBA" id="ARBA00004236"/>
    </source>
</evidence>
<evidence type="ECO:0000256" key="9">
    <source>
        <dbReference type="ARBA" id="ARBA00023012"/>
    </source>
</evidence>
<dbReference type="CDD" id="cd06225">
    <property type="entry name" value="HAMP"/>
    <property type="match status" value="1"/>
</dbReference>
<keyword evidence="4" id="KW-0597">Phosphoprotein</keyword>
<name>A0A3M8L0V4_9MICO</name>
<evidence type="ECO:0000256" key="8">
    <source>
        <dbReference type="ARBA" id="ARBA00022989"/>
    </source>
</evidence>
<dbReference type="PROSITE" id="PS50885">
    <property type="entry name" value="HAMP"/>
    <property type="match status" value="1"/>
</dbReference>
<dbReference type="SUPFAM" id="SSF55874">
    <property type="entry name" value="ATPase domain of HSP90 chaperone/DNA topoisomerase II/histidine kinase"/>
    <property type="match status" value="1"/>
</dbReference>
<comment type="catalytic activity">
    <reaction evidence="1">
        <text>ATP + protein L-histidine = ADP + protein N-phospho-L-histidine.</text>
        <dbReference type="EC" id="2.7.13.3"/>
    </reaction>
</comment>
<dbReference type="Pfam" id="PF00672">
    <property type="entry name" value="HAMP"/>
    <property type="match status" value="1"/>
</dbReference>
<keyword evidence="6 11" id="KW-0812">Transmembrane</keyword>
<keyword evidence="7" id="KW-0418">Kinase</keyword>
<dbReference type="Pfam" id="PF02518">
    <property type="entry name" value="HATPase_c"/>
    <property type="match status" value="1"/>
</dbReference>
<dbReference type="Gene3D" id="1.10.287.130">
    <property type="match status" value="1"/>
</dbReference>
<dbReference type="SUPFAM" id="SSF47384">
    <property type="entry name" value="Homodimeric domain of signal transducing histidine kinase"/>
    <property type="match status" value="1"/>
</dbReference>
<dbReference type="InterPro" id="IPR036890">
    <property type="entry name" value="HATPase_C_sf"/>
</dbReference>
<accession>A0A3M8L0V4</accession>
<dbReference type="PROSITE" id="PS50109">
    <property type="entry name" value="HIS_KIN"/>
    <property type="match status" value="1"/>
</dbReference>
<evidence type="ECO:0000259" key="12">
    <source>
        <dbReference type="PROSITE" id="PS50109"/>
    </source>
</evidence>
<dbReference type="InterPro" id="IPR050428">
    <property type="entry name" value="TCS_sensor_his_kinase"/>
</dbReference>
<dbReference type="SMART" id="SM00388">
    <property type="entry name" value="HisKA"/>
    <property type="match status" value="1"/>
</dbReference>
<reference evidence="14 15" key="1">
    <citation type="submission" date="2018-11" db="EMBL/GenBank/DDBJ databases">
        <title>Cryobacterium sp. nov., isolated from rhizosphere soil of lettuce.</title>
        <authorList>
            <person name="Wang Y."/>
        </authorList>
    </citation>
    <scope>NUCLEOTIDE SEQUENCE [LARGE SCALE GENOMIC DNA]</scope>
    <source>
        <strain evidence="14 15">NEAU-85</strain>
    </source>
</reference>
<proteinExistence type="predicted"/>
<comment type="caution">
    <text evidence="14">The sequence shown here is derived from an EMBL/GenBank/DDBJ whole genome shotgun (WGS) entry which is preliminary data.</text>
</comment>
<feature type="transmembrane region" description="Helical" evidence="11">
    <location>
        <begin position="180"/>
        <end position="204"/>
    </location>
</feature>
<evidence type="ECO:0000256" key="10">
    <source>
        <dbReference type="ARBA" id="ARBA00023136"/>
    </source>
</evidence>
<dbReference type="GO" id="GO:0000155">
    <property type="term" value="F:phosphorelay sensor kinase activity"/>
    <property type="evidence" value="ECO:0007669"/>
    <property type="project" value="InterPro"/>
</dbReference>
<dbReference type="InterPro" id="IPR003660">
    <property type="entry name" value="HAMP_dom"/>
</dbReference>
<dbReference type="GO" id="GO:0005886">
    <property type="term" value="C:plasma membrane"/>
    <property type="evidence" value="ECO:0007669"/>
    <property type="project" value="UniProtKB-SubCell"/>
</dbReference>
<dbReference type="Gene3D" id="3.30.565.10">
    <property type="entry name" value="Histidine kinase-like ATPase, C-terminal domain"/>
    <property type="match status" value="1"/>
</dbReference>
<dbReference type="CDD" id="cd00075">
    <property type="entry name" value="HATPase"/>
    <property type="match status" value="1"/>
</dbReference>
<keyword evidence="9" id="KW-0902">Two-component regulatory system</keyword>
<dbReference type="RefSeq" id="WP_123046345.1">
    <property type="nucleotide sequence ID" value="NZ_RDSR01000019.1"/>
</dbReference>
<keyword evidence="8 11" id="KW-1133">Transmembrane helix</keyword>
<feature type="transmembrane region" description="Helical" evidence="11">
    <location>
        <begin position="26"/>
        <end position="49"/>
    </location>
</feature>
<dbReference type="InterPro" id="IPR003594">
    <property type="entry name" value="HATPase_dom"/>
</dbReference>
<evidence type="ECO:0000313" key="14">
    <source>
        <dbReference type="EMBL" id="RNE59153.1"/>
    </source>
</evidence>
<gene>
    <name evidence="14" type="ORF">EEJ31_11030</name>
</gene>
<dbReference type="EMBL" id="RDSR01000019">
    <property type="protein sequence ID" value="RNE59153.1"/>
    <property type="molecule type" value="Genomic_DNA"/>
</dbReference>
<evidence type="ECO:0000256" key="5">
    <source>
        <dbReference type="ARBA" id="ARBA00022679"/>
    </source>
</evidence>
<dbReference type="InterPro" id="IPR003661">
    <property type="entry name" value="HisK_dim/P_dom"/>
</dbReference>
<dbReference type="AlphaFoldDB" id="A0A3M8L0V4"/>
<dbReference type="InterPro" id="IPR036097">
    <property type="entry name" value="HisK_dim/P_sf"/>
</dbReference>
<keyword evidence="10 11" id="KW-0472">Membrane</keyword>
<dbReference type="EC" id="2.7.13.3" evidence="3"/>
<organism evidence="14 15">
    <name type="scientific">Cryobacterium tepidiphilum</name>
    <dbReference type="NCBI Taxonomy" id="2486026"/>
    <lineage>
        <taxon>Bacteria</taxon>
        <taxon>Bacillati</taxon>
        <taxon>Actinomycetota</taxon>
        <taxon>Actinomycetes</taxon>
        <taxon>Micrococcales</taxon>
        <taxon>Microbacteriaceae</taxon>
        <taxon>Cryobacterium</taxon>
    </lineage>
</organism>
<dbReference type="Pfam" id="PF00512">
    <property type="entry name" value="HisKA"/>
    <property type="match status" value="1"/>
</dbReference>
<dbReference type="OrthoDB" id="9786919at2"/>
<dbReference type="InterPro" id="IPR004358">
    <property type="entry name" value="Sig_transdc_His_kin-like_C"/>
</dbReference>
<dbReference type="CDD" id="cd00082">
    <property type="entry name" value="HisKA"/>
    <property type="match status" value="1"/>
</dbReference>
<keyword evidence="5" id="KW-0808">Transferase</keyword>
<sequence>MNHGTSTSSSRAPEPLRGVIGVRARAALAATIIVAVALALGSAALVLLLRRSLSASVEASVQDRVEEVFVELEAIPAGTSADALARSLGSTAQSASRQGTVVQILTADGDVASQSADLEGEPALGQPLDPADGIVWDDATLPVEEEEAYRVARAAIGTPTGTYTVLVAQSLESVDESTAAVLPLLAIGYPILVLVVAVSTYWLVGRSLQPVEAIRAKVAAIGGRQLTERVPVPAAQDEIGRLAVTMNGMLGRLEAAQLSQRRFVADASHELRSPIATIKAMGETVVAHPDGALSGTAAEAFVEEATRMERLVNGLLLLARADERGLAREQHDVDLDDLLAAERDRIRSTTALTVEARIEAVRVSGSSPQLAQAVRNLVDNAVRHAREVVALSVRAEDGIAVIEVRDDGPGIPAADRERVFDRFVRLDESRARDEGGTGLGLAIVKEIVLAHGGKVEVVDSGTGAALRVTLPRQREA</sequence>
<dbReference type="SMART" id="SM00304">
    <property type="entry name" value="HAMP"/>
    <property type="match status" value="1"/>
</dbReference>
<keyword evidence="15" id="KW-1185">Reference proteome</keyword>
<feature type="domain" description="HAMP" evidence="13">
    <location>
        <begin position="205"/>
        <end position="258"/>
    </location>
</feature>
<evidence type="ECO:0000313" key="15">
    <source>
        <dbReference type="Proteomes" id="UP000279859"/>
    </source>
</evidence>
<dbReference type="PANTHER" id="PTHR45436:SF5">
    <property type="entry name" value="SENSOR HISTIDINE KINASE TRCS"/>
    <property type="match status" value="1"/>
</dbReference>
<evidence type="ECO:0000256" key="1">
    <source>
        <dbReference type="ARBA" id="ARBA00000085"/>
    </source>
</evidence>
<comment type="subcellular location">
    <subcellularLocation>
        <location evidence="2">Cell membrane</location>
    </subcellularLocation>
</comment>
<dbReference type="SUPFAM" id="SSF158472">
    <property type="entry name" value="HAMP domain-like"/>
    <property type="match status" value="1"/>
</dbReference>
<dbReference type="SMART" id="SM00387">
    <property type="entry name" value="HATPase_c"/>
    <property type="match status" value="1"/>
</dbReference>
<evidence type="ECO:0000256" key="11">
    <source>
        <dbReference type="SAM" id="Phobius"/>
    </source>
</evidence>
<evidence type="ECO:0000256" key="3">
    <source>
        <dbReference type="ARBA" id="ARBA00012438"/>
    </source>
</evidence>
<evidence type="ECO:0000259" key="13">
    <source>
        <dbReference type="PROSITE" id="PS50885"/>
    </source>
</evidence>
<dbReference type="Gene3D" id="6.10.340.10">
    <property type="match status" value="1"/>
</dbReference>
<dbReference type="PRINTS" id="PR00344">
    <property type="entry name" value="BCTRLSENSOR"/>
</dbReference>
<dbReference type="InterPro" id="IPR005467">
    <property type="entry name" value="His_kinase_dom"/>
</dbReference>